<dbReference type="InterPro" id="IPR045965">
    <property type="entry name" value="DUF6385"/>
</dbReference>
<dbReference type="RefSeq" id="WP_144993265.1">
    <property type="nucleotide sequence ID" value="NZ_VNJK01000003.1"/>
</dbReference>
<dbReference type="OrthoDB" id="1808778at2"/>
<gene>
    <name evidence="2" type="ORF">FPZ44_20145</name>
</gene>
<reference evidence="2 3" key="1">
    <citation type="submission" date="2019-07" db="EMBL/GenBank/DDBJ databases">
        <authorList>
            <person name="Kim J."/>
        </authorList>
    </citation>
    <scope>NUCLEOTIDE SEQUENCE [LARGE SCALE GENOMIC DNA]</scope>
    <source>
        <strain evidence="2 3">N4</strain>
    </source>
</reference>
<evidence type="ECO:0000259" key="1">
    <source>
        <dbReference type="Pfam" id="PF19912"/>
    </source>
</evidence>
<comment type="caution">
    <text evidence="2">The sequence shown here is derived from an EMBL/GenBank/DDBJ whole genome shotgun (WGS) entry which is preliminary data.</text>
</comment>
<protein>
    <recommendedName>
        <fullName evidence="1">DUF6385 domain-containing protein</fullName>
    </recommendedName>
</protein>
<accession>A0A559IKM2</accession>
<keyword evidence="3" id="KW-1185">Reference proteome</keyword>
<dbReference type="EMBL" id="VNJK01000003">
    <property type="protein sequence ID" value="TVX88215.1"/>
    <property type="molecule type" value="Genomic_DNA"/>
</dbReference>
<dbReference type="AlphaFoldDB" id="A0A559IKM2"/>
<name>A0A559IKM2_9BACL</name>
<dbReference type="Pfam" id="PF19912">
    <property type="entry name" value="DUF6385"/>
    <property type="match status" value="1"/>
</dbReference>
<evidence type="ECO:0000313" key="3">
    <source>
        <dbReference type="Proteomes" id="UP000318102"/>
    </source>
</evidence>
<organism evidence="2 3">
    <name type="scientific">Paenibacillus agilis</name>
    <dbReference type="NCBI Taxonomy" id="3020863"/>
    <lineage>
        <taxon>Bacteria</taxon>
        <taxon>Bacillati</taxon>
        <taxon>Bacillota</taxon>
        <taxon>Bacilli</taxon>
        <taxon>Bacillales</taxon>
        <taxon>Paenibacillaceae</taxon>
        <taxon>Paenibacillus</taxon>
    </lineage>
</organism>
<proteinExistence type="predicted"/>
<dbReference type="Proteomes" id="UP000318102">
    <property type="component" value="Unassembled WGS sequence"/>
</dbReference>
<evidence type="ECO:0000313" key="2">
    <source>
        <dbReference type="EMBL" id="TVX88215.1"/>
    </source>
</evidence>
<sequence length="102" mass="11235">MNVAINKESVLPAQDTSVASVISYAIRNQGSVPLTAELEISPNGIDYAKDTTLTIEPQTMKVAVPLRFLKWMRLKLLIADGESGAADVYYQTQSIGYQEEEQ</sequence>
<feature type="domain" description="DUF6385" evidence="1">
    <location>
        <begin position="15"/>
        <end position="94"/>
    </location>
</feature>